<evidence type="ECO:0000313" key="2">
    <source>
        <dbReference type="Proteomes" id="UP000027120"/>
    </source>
</evidence>
<organism evidence="1 2">
    <name type="scientific">Citrus sinensis</name>
    <name type="common">Sweet orange</name>
    <name type="synonym">Citrus aurantium var. sinensis</name>
    <dbReference type="NCBI Taxonomy" id="2711"/>
    <lineage>
        <taxon>Eukaryota</taxon>
        <taxon>Viridiplantae</taxon>
        <taxon>Streptophyta</taxon>
        <taxon>Embryophyta</taxon>
        <taxon>Tracheophyta</taxon>
        <taxon>Spermatophyta</taxon>
        <taxon>Magnoliopsida</taxon>
        <taxon>eudicotyledons</taxon>
        <taxon>Gunneridae</taxon>
        <taxon>Pentapetalae</taxon>
        <taxon>rosids</taxon>
        <taxon>malvids</taxon>
        <taxon>Sapindales</taxon>
        <taxon>Rutaceae</taxon>
        <taxon>Aurantioideae</taxon>
        <taxon>Citrus</taxon>
    </lineage>
</organism>
<protein>
    <submittedName>
        <fullName evidence="1">Uncharacterized protein</fullName>
    </submittedName>
</protein>
<evidence type="ECO:0000313" key="1">
    <source>
        <dbReference type="EMBL" id="KDO42137.1"/>
    </source>
</evidence>
<dbReference type="EMBL" id="KK785514">
    <property type="protein sequence ID" value="KDO42137.1"/>
    <property type="molecule type" value="Genomic_DNA"/>
</dbReference>
<proteinExistence type="predicted"/>
<dbReference type="Proteomes" id="UP000027120">
    <property type="component" value="Unassembled WGS sequence"/>
</dbReference>
<dbReference type="AlphaFoldDB" id="A0A067DSX4"/>
<sequence length="84" mass="9753">MLLILAHHKLKELMRAPYNRQSLLLCIAPDLQRPISGLLLSFPRKRFLTFLFNHTTKSCFRTKFPFSNDSGVAKKNFFVPQACK</sequence>
<name>A0A067DSX4_CITSI</name>
<gene>
    <name evidence="1" type="ORF">CISIN_1g044006mg</name>
</gene>
<reference evidence="1 2" key="1">
    <citation type="submission" date="2014-04" db="EMBL/GenBank/DDBJ databases">
        <authorList>
            <consortium name="International Citrus Genome Consortium"/>
            <person name="Gmitter F."/>
            <person name="Chen C."/>
            <person name="Farmerie W."/>
            <person name="Harkins T."/>
            <person name="Desany B."/>
            <person name="Mohiuddin M."/>
            <person name="Kodira C."/>
            <person name="Borodovsky M."/>
            <person name="Lomsadze A."/>
            <person name="Burns P."/>
            <person name="Jenkins J."/>
            <person name="Prochnik S."/>
            <person name="Shu S."/>
            <person name="Chapman J."/>
            <person name="Pitluck S."/>
            <person name="Schmutz J."/>
            <person name="Rokhsar D."/>
        </authorList>
    </citation>
    <scope>NUCLEOTIDE SEQUENCE</scope>
</reference>
<accession>A0A067DSX4</accession>
<keyword evidence="2" id="KW-1185">Reference proteome</keyword>